<dbReference type="InterPro" id="IPR025635">
    <property type="entry name" value="DUF4293"/>
</dbReference>
<feature type="transmembrane region" description="Helical" evidence="1">
    <location>
        <begin position="112"/>
        <end position="131"/>
    </location>
</feature>
<accession>A0ABP8FHP0</accession>
<keyword evidence="1" id="KW-1133">Transmembrane helix</keyword>
<dbReference type="RefSeq" id="WP_344975739.1">
    <property type="nucleotide sequence ID" value="NZ_BAABFN010000001.1"/>
</dbReference>
<reference evidence="3" key="1">
    <citation type="journal article" date="2019" name="Int. J. Syst. Evol. Microbiol.">
        <title>The Global Catalogue of Microorganisms (GCM) 10K type strain sequencing project: providing services to taxonomists for standard genome sequencing and annotation.</title>
        <authorList>
            <consortium name="The Broad Institute Genomics Platform"/>
            <consortium name="The Broad Institute Genome Sequencing Center for Infectious Disease"/>
            <person name="Wu L."/>
            <person name="Ma J."/>
        </authorList>
    </citation>
    <scope>NUCLEOTIDE SEQUENCE [LARGE SCALE GENOMIC DNA]</scope>
    <source>
        <strain evidence="3">JCM 17664</strain>
    </source>
</reference>
<evidence type="ECO:0000313" key="2">
    <source>
        <dbReference type="EMBL" id="GAA4304042.1"/>
    </source>
</evidence>
<feature type="transmembrane region" description="Helical" evidence="1">
    <location>
        <begin position="7"/>
        <end position="27"/>
    </location>
</feature>
<protein>
    <submittedName>
        <fullName evidence="2">DUF4293 domain-containing protein</fullName>
    </submittedName>
</protein>
<organism evidence="2 3">
    <name type="scientific">Compostibacter hankyongensis</name>
    <dbReference type="NCBI Taxonomy" id="1007089"/>
    <lineage>
        <taxon>Bacteria</taxon>
        <taxon>Pseudomonadati</taxon>
        <taxon>Bacteroidota</taxon>
        <taxon>Chitinophagia</taxon>
        <taxon>Chitinophagales</taxon>
        <taxon>Chitinophagaceae</taxon>
        <taxon>Compostibacter</taxon>
    </lineage>
</organism>
<keyword evidence="1" id="KW-0812">Transmembrane</keyword>
<feature type="transmembrane region" description="Helical" evidence="1">
    <location>
        <begin position="47"/>
        <end position="67"/>
    </location>
</feature>
<sequence>MIQRIQTLYLFFAAVVTAGIFYFDIYQATVMENGIKALKSMTFSDNYVGIILTVISIALSLVAIFLFKKRKRQAGLTWLNLLVTIGLFYWMYRSIELFRGSLTEVISSRYWIGAFLPVLSFVLLCMALYRIRKDEKLIRSLDRLR</sequence>
<evidence type="ECO:0000256" key="1">
    <source>
        <dbReference type="SAM" id="Phobius"/>
    </source>
</evidence>
<dbReference type="Proteomes" id="UP001501207">
    <property type="component" value="Unassembled WGS sequence"/>
</dbReference>
<comment type="caution">
    <text evidence="2">The sequence shown here is derived from an EMBL/GenBank/DDBJ whole genome shotgun (WGS) entry which is preliminary data.</text>
</comment>
<feature type="transmembrane region" description="Helical" evidence="1">
    <location>
        <begin position="74"/>
        <end position="92"/>
    </location>
</feature>
<dbReference type="Pfam" id="PF14126">
    <property type="entry name" value="DUF4293"/>
    <property type="match status" value="1"/>
</dbReference>
<name>A0ABP8FHP0_9BACT</name>
<keyword evidence="1" id="KW-0472">Membrane</keyword>
<gene>
    <name evidence="2" type="ORF">GCM10023143_08060</name>
</gene>
<keyword evidence="3" id="KW-1185">Reference proteome</keyword>
<evidence type="ECO:0000313" key="3">
    <source>
        <dbReference type="Proteomes" id="UP001501207"/>
    </source>
</evidence>
<proteinExistence type="predicted"/>
<dbReference type="EMBL" id="BAABFN010000001">
    <property type="protein sequence ID" value="GAA4304042.1"/>
    <property type="molecule type" value="Genomic_DNA"/>
</dbReference>